<evidence type="ECO:0000313" key="2">
    <source>
        <dbReference type="EMBL" id="ETW11001.1"/>
    </source>
</evidence>
<dbReference type="EMBL" id="AQQW01000018">
    <property type="protein sequence ID" value="ETW11001.1"/>
    <property type="molecule type" value="Genomic_DNA"/>
</dbReference>
<protein>
    <submittedName>
        <fullName evidence="2">Uncharacterized protein</fullName>
    </submittedName>
</protein>
<evidence type="ECO:0000256" key="1">
    <source>
        <dbReference type="SAM" id="MobiDB-lite"/>
    </source>
</evidence>
<proteinExistence type="predicted"/>
<accession>W4HFU2</accession>
<organism evidence="2 3">
    <name type="scientific">Roseivivax marinus</name>
    <dbReference type="NCBI Taxonomy" id="1379903"/>
    <lineage>
        <taxon>Bacteria</taxon>
        <taxon>Pseudomonadati</taxon>
        <taxon>Pseudomonadota</taxon>
        <taxon>Alphaproteobacteria</taxon>
        <taxon>Rhodobacterales</taxon>
        <taxon>Roseobacteraceae</taxon>
        <taxon>Roseivivax</taxon>
    </lineage>
</organism>
<comment type="caution">
    <text evidence="2">The sequence shown here is derived from an EMBL/GenBank/DDBJ whole genome shotgun (WGS) entry which is preliminary data.</text>
</comment>
<name>W4HFU2_9RHOB</name>
<dbReference type="Proteomes" id="UP000019063">
    <property type="component" value="Unassembled WGS sequence"/>
</dbReference>
<evidence type="ECO:0000313" key="3">
    <source>
        <dbReference type="Proteomes" id="UP000019063"/>
    </source>
</evidence>
<gene>
    <name evidence="2" type="ORF">ATO8_19309</name>
</gene>
<sequence length="118" mass="12885">MAIFQSSGQCLLPEEIAVERQDPRGQVRMRRSQTTVCEDEPTLGGHVNERVIVDEATVCLEDSLPNEASVTGVARADLVFGNRVSALFARAVTRSTEMSRLSTPMCMRTVSKSLARAS</sequence>
<keyword evidence="3" id="KW-1185">Reference proteome</keyword>
<dbReference type="AlphaFoldDB" id="W4HFU2"/>
<reference evidence="2 3" key="1">
    <citation type="journal article" date="2014" name="Antonie Van Leeuwenhoek">
        <title>Roseivivax atlanticus sp. nov., isolated from surface seawater of the Atlantic Ocean.</title>
        <authorList>
            <person name="Li G."/>
            <person name="Lai Q."/>
            <person name="Liu X."/>
            <person name="Sun F."/>
            <person name="Shao Z."/>
        </authorList>
    </citation>
    <scope>NUCLEOTIDE SEQUENCE [LARGE SCALE GENOMIC DNA]</scope>
    <source>
        <strain evidence="2 3">22II-s10s</strain>
    </source>
</reference>
<feature type="region of interest" description="Disordered" evidence="1">
    <location>
        <begin position="22"/>
        <end position="41"/>
    </location>
</feature>